<dbReference type="RefSeq" id="WP_173778034.1">
    <property type="nucleotide sequence ID" value="NZ_JABSNO010000002.1"/>
</dbReference>
<keyword evidence="1" id="KW-0732">Signal</keyword>
<dbReference type="Proteomes" id="UP000610746">
    <property type="component" value="Unassembled WGS sequence"/>
</dbReference>
<protein>
    <submittedName>
        <fullName evidence="2">Uncharacterized protein</fullName>
    </submittedName>
</protein>
<keyword evidence="3" id="KW-1185">Reference proteome</keyword>
<comment type="caution">
    <text evidence="2">The sequence shown here is derived from an EMBL/GenBank/DDBJ whole genome shotgun (WGS) entry which is preliminary data.</text>
</comment>
<dbReference type="EMBL" id="JABSNO010000002">
    <property type="protein sequence ID" value="NRS91407.1"/>
    <property type="molecule type" value="Genomic_DNA"/>
</dbReference>
<feature type="signal peptide" evidence="1">
    <location>
        <begin position="1"/>
        <end position="18"/>
    </location>
</feature>
<sequence length="177" mass="20458">MKNLYLIFLLLLSTMVFAQKKTGKKLPPPPPPEPPAVIEYSEEYKTLLQEDSNKCFVLKEEEKKESLIHYTETLIESGWPSKNARIIKTTSTADPVKVEEAEKKGYLIMNTQTMQFIEGVSTLEKNILTFTPEKKDRFSTEVFKIFYKPKSKKVNYLENAKHQKFIEGKCLEPTVSM</sequence>
<dbReference type="AlphaFoldDB" id="A0A8J8G7J6"/>
<reference evidence="2" key="1">
    <citation type="submission" date="2020-05" db="EMBL/GenBank/DDBJ databases">
        <title>Genomic Encyclopedia of Type Strains, Phase IV (KMG-V): Genome sequencing to study the core and pangenomes of soil and plant-associated prokaryotes.</title>
        <authorList>
            <person name="Whitman W."/>
        </authorList>
    </citation>
    <scope>NUCLEOTIDE SEQUENCE</scope>
    <source>
        <strain evidence="2">16F</strain>
    </source>
</reference>
<accession>A0A8J8G7J6</accession>
<feature type="chain" id="PRO_5035254192" evidence="1">
    <location>
        <begin position="19"/>
        <end position="177"/>
    </location>
</feature>
<gene>
    <name evidence="2" type="ORF">HNQ03_000473</name>
</gene>
<proteinExistence type="predicted"/>
<organism evidence="2 3">
    <name type="scientific">Frigoriflavimonas asaccharolytica</name>
    <dbReference type="NCBI Taxonomy" id="2735899"/>
    <lineage>
        <taxon>Bacteria</taxon>
        <taxon>Pseudomonadati</taxon>
        <taxon>Bacteroidota</taxon>
        <taxon>Flavobacteriia</taxon>
        <taxon>Flavobacteriales</taxon>
        <taxon>Weeksellaceae</taxon>
        <taxon>Frigoriflavimonas</taxon>
    </lineage>
</organism>
<evidence type="ECO:0000313" key="2">
    <source>
        <dbReference type="EMBL" id="NRS91407.1"/>
    </source>
</evidence>
<evidence type="ECO:0000313" key="3">
    <source>
        <dbReference type="Proteomes" id="UP000610746"/>
    </source>
</evidence>
<name>A0A8J8G7J6_9FLAO</name>
<evidence type="ECO:0000256" key="1">
    <source>
        <dbReference type="SAM" id="SignalP"/>
    </source>
</evidence>